<evidence type="ECO:0000259" key="9">
    <source>
        <dbReference type="Pfam" id="PF23090"/>
    </source>
</evidence>
<proteinExistence type="inferred from homology"/>
<evidence type="ECO:0000256" key="1">
    <source>
        <dbReference type="ARBA" id="ARBA00011073"/>
    </source>
</evidence>
<keyword evidence="4 5" id="KW-0720">Serine protease</keyword>
<sequence>MAAVDLIVMFREFHRPRAVRTILHEALGGVGGSKFTLVRRHNAAARLPTDFALVRLASTRERTRAMRALHLHHAVRMAAPERQYVDRGRRAVHSSAADAATEPQGGGRMAPKERRARAERRPSVEARGRNATKLCGGAEAASRRCILGRLARTRPRHGGERTAETVGTDKGRRLLYSAGLAAPSPPQVATRLHAEALWRLGYAGKGVHVAVFDTGLAGKQDSLRHVEEVTNWTDEESSEDHVGHGTFVAGVIASDASASGCRGLAPEATLHIYKVFNSKQVSYTSWFLDAFNYAIHRKVHIVNLSIGGPDSADKPFMRKVGEAAAAGIIVVSGIGNSGPLWGSLMNPADMTDVLGVGGVNDDHSLSDFSSRGMTIWELPDGYGRVKPDVLTYASRVMGLSTTGGCRALSGTSVACPVVTGATALLASSIPEPQRWALINPASLKQVVTGSARRLPLLSAFEQGAGLMDLLGAAQMLSEYTPQVTVVPAELDLSPCPAHGRAGRGGYLWPLCSQPLYYGAVPMVLNLTIINGMALHSNITRPPSWKSNGRAGASLLSFRFERPLTLSPWGGSVGVAVEVTADGATFDGLLRGELSFEVESLSGPFVGMLSTVVVPFTVAVTRPPARRRRILIDQWHSLAYPPAYVPRDDLAVTDELLDWNGDHLHTNLREFYIGLRERGFFVETLGCPLLCFNASQYAALLLVDSEDEFTPAERVKLSHDVIEHGLSVVVLADWYSVPVMKALRFYDENTHSRWVPVTGGSNVPALNELLAPFGISFSDQVYRGELPAGPHVAPLASAVSIAAFPAGGWLLRAPVLEDEGARIAGVLPFTRTRRDVPMLGLLQPRAAGAGRVVAFGDSECTDFPALRREGEARTRCWWLLQAILDFACEGNLDRELFPDSVRLSRSFRSMSPLPTRDKDAKLSLYSRANREANECLLARLGMRPPVWTRSSPKSLPFPLDEGSLAHWPLSQGGSADASEYEVEFPTTDTNAFKLGGDDVALFERGARVGFLACSLCGKAQQNAPPVFSRHGPERGVMPEVPTCNSLSIQRDEHWMPGCVRETPLPAP</sequence>
<evidence type="ECO:0000256" key="6">
    <source>
        <dbReference type="SAM" id="MobiDB-lite"/>
    </source>
</evidence>
<reference evidence="11 12" key="1">
    <citation type="journal article" date="2024" name="Science">
        <title>Giant polyketide synthase enzymes in the biosynthesis of giant marine polyether toxins.</title>
        <authorList>
            <person name="Fallon T.R."/>
            <person name="Shende V.V."/>
            <person name="Wierzbicki I.H."/>
            <person name="Pendleton A.L."/>
            <person name="Watervoot N.F."/>
            <person name="Auber R.P."/>
            <person name="Gonzalez D.J."/>
            <person name="Wisecaver J.H."/>
            <person name="Moore B.S."/>
        </authorList>
    </citation>
    <scope>NUCLEOTIDE SEQUENCE [LARGE SCALE GENOMIC DNA]</scope>
    <source>
        <strain evidence="11 12">12B1</strain>
    </source>
</reference>
<feature type="domain" description="Peptidase S8/S53" evidence="7">
    <location>
        <begin position="204"/>
        <end position="465"/>
    </location>
</feature>
<dbReference type="Pfam" id="PF23094">
    <property type="entry name" value="MBTPS1_3rd"/>
    <property type="match status" value="1"/>
</dbReference>
<feature type="active site" description="Charge relay system" evidence="5">
    <location>
        <position position="244"/>
    </location>
</feature>
<dbReference type="PANTHER" id="PTHR43806:SF7">
    <property type="entry name" value="MEMBRANE-BOUND TRANSCRIPTION FACTOR SITE-1 PROTEASE"/>
    <property type="match status" value="1"/>
</dbReference>
<dbReference type="SUPFAM" id="SSF52743">
    <property type="entry name" value="Subtilisin-like"/>
    <property type="match status" value="1"/>
</dbReference>
<protein>
    <recommendedName>
        <fullName evidence="13">Subtilisin</fullName>
    </recommendedName>
</protein>
<feature type="domain" description="MBTPS1 fourth" evidence="9">
    <location>
        <begin position="623"/>
        <end position="901"/>
    </location>
</feature>
<keyword evidence="2 5" id="KW-0645">Protease</keyword>
<feature type="domain" description="Membrane-bound transcription factor site-1 protease-like N-terminal" evidence="8">
    <location>
        <begin position="6"/>
        <end position="82"/>
    </location>
</feature>
<evidence type="ECO:0000313" key="12">
    <source>
        <dbReference type="Proteomes" id="UP001515480"/>
    </source>
</evidence>
<organism evidence="11 12">
    <name type="scientific">Prymnesium parvum</name>
    <name type="common">Toxic golden alga</name>
    <dbReference type="NCBI Taxonomy" id="97485"/>
    <lineage>
        <taxon>Eukaryota</taxon>
        <taxon>Haptista</taxon>
        <taxon>Haptophyta</taxon>
        <taxon>Prymnesiophyceae</taxon>
        <taxon>Prymnesiales</taxon>
        <taxon>Prymnesiaceae</taxon>
        <taxon>Prymnesium</taxon>
    </lineage>
</organism>
<dbReference type="GO" id="GO:0006508">
    <property type="term" value="P:proteolysis"/>
    <property type="evidence" value="ECO:0007669"/>
    <property type="project" value="UniProtKB-KW"/>
</dbReference>
<evidence type="ECO:0000256" key="5">
    <source>
        <dbReference type="PROSITE-ProRule" id="PRU01240"/>
    </source>
</evidence>
<evidence type="ECO:0000259" key="7">
    <source>
        <dbReference type="Pfam" id="PF00082"/>
    </source>
</evidence>
<feature type="active site" description="Charge relay system" evidence="5">
    <location>
        <position position="213"/>
    </location>
</feature>
<dbReference type="PROSITE" id="PS00137">
    <property type="entry name" value="SUBTILASE_HIS"/>
    <property type="match status" value="1"/>
</dbReference>
<dbReference type="PROSITE" id="PS00138">
    <property type="entry name" value="SUBTILASE_SER"/>
    <property type="match status" value="1"/>
</dbReference>
<evidence type="ECO:0000259" key="8">
    <source>
        <dbReference type="Pfam" id="PF23001"/>
    </source>
</evidence>
<gene>
    <name evidence="11" type="ORF">AB1Y20_004060</name>
</gene>
<feature type="region of interest" description="Disordered" evidence="6">
    <location>
        <begin position="91"/>
        <end position="128"/>
    </location>
</feature>
<dbReference type="PRINTS" id="PR00723">
    <property type="entry name" value="SUBTILISIN"/>
</dbReference>
<evidence type="ECO:0000256" key="4">
    <source>
        <dbReference type="ARBA" id="ARBA00022825"/>
    </source>
</evidence>
<dbReference type="InterPro" id="IPR050131">
    <property type="entry name" value="Peptidase_S8_subtilisin-like"/>
</dbReference>
<dbReference type="InterPro" id="IPR057060">
    <property type="entry name" value="MBTPS1_3rd"/>
</dbReference>
<keyword evidence="12" id="KW-1185">Reference proteome</keyword>
<dbReference type="InterPro" id="IPR022398">
    <property type="entry name" value="Peptidase_S8_His-AS"/>
</dbReference>
<dbReference type="InterPro" id="IPR057032">
    <property type="entry name" value="MBTPS1_4th"/>
</dbReference>
<dbReference type="InterPro" id="IPR000209">
    <property type="entry name" value="Peptidase_S8/S53_dom"/>
</dbReference>
<dbReference type="Pfam" id="PF23090">
    <property type="entry name" value="MBTPS1_4th"/>
    <property type="match status" value="1"/>
</dbReference>
<feature type="compositionally biased region" description="Basic and acidic residues" evidence="6">
    <location>
        <begin position="119"/>
        <end position="128"/>
    </location>
</feature>
<accession>A0AB34J8B8</accession>
<dbReference type="PROSITE" id="PS51892">
    <property type="entry name" value="SUBTILASE"/>
    <property type="match status" value="1"/>
</dbReference>
<evidence type="ECO:0000313" key="11">
    <source>
        <dbReference type="EMBL" id="KAL1514985.1"/>
    </source>
</evidence>
<evidence type="ECO:0000259" key="10">
    <source>
        <dbReference type="Pfam" id="PF23094"/>
    </source>
</evidence>
<dbReference type="AlphaFoldDB" id="A0AB34J8B8"/>
<evidence type="ECO:0000256" key="3">
    <source>
        <dbReference type="ARBA" id="ARBA00022801"/>
    </source>
</evidence>
<dbReference type="EMBL" id="JBGBPQ010000012">
    <property type="protein sequence ID" value="KAL1514985.1"/>
    <property type="molecule type" value="Genomic_DNA"/>
</dbReference>
<comment type="caution">
    <text evidence="11">The sequence shown here is derived from an EMBL/GenBank/DDBJ whole genome shotgun (WGS) entry which is preliminary data.</text>
</comment>
<dbReference type="InterPro" id="IPR055143">
    <property type="entry name" value="MBTP1_N"/>
</dbReference>
<dbReference type="InterPro" id="IPR023828">
    <property type="entry name" value="Peptidase_S8_Ser-AS"/>
</dbReference>
<comment type="similarity">
    <text evidence="1 5">Belongs to the peptidase S8 family.</text>
</comment>
<dbReference type="InterPro" id="IPR015500">
    <property type="entry name" value="Peptidase_S8_subtilisin-rel"/>
</dbReference>
<evidence type="ECO:0008006" key="13">
    <source>
        <dbReference type="Google" id="ProtNLM"/>
    </source>
</evidence>
<feature type="domain" description="MBTPS1 third" evidence="10">
    <location>
        <begin position="486"/>
        <end position="620"/>
    </location>
</feature>
<dbReference type="Pfam" id="PF23001">
    <property type="entry name" value="MBTP1_N"/>
    <property type="match status" value="1"/>
</dbReference>
<name>A0AB34J8B8_PRYPA</name>
<dbReference type="Gene3D" id="3.40.50.200">
    <property type="entry name" value="Peptidase S8/S53 domain"/>
    <property type="match status" value="1"/>
</dbReference>
<evidence type="ECO:0000256" key="2">
    <source>
        <dbReference type="ARBA" id="ARBA00022670"/>
    </source>
</evidence>
<dbReference type="Proteomes" id="UP001515480">
    <property type="component" value="Unassembled WGS sequence"/>
</dbReference>
<dbReference type="Pfam" id="PF00082">
    <property type="entry name" value="Peptidase_S8"/>
    <property type="match status" value="1"/>
</dbReference>
<dbReference type="GO" id="GO:0005794">
    <property type="term" value="C:Golgi apparatus"/>
    <property type="evidence" value="ECO:0007669"/>
    <property type="project" value="TreeGrafter"/>
</dbReference>
<dbReference type="PANTHER" id="PTHR43806">
    <property type="entry name" value="PEPTIDASE S8"/>
    <property type="match status" value="1"/>
</dbReference>
<feature type="active site" description="Charge relay system" evidence="5">
    <location>
        <position position="412"/>
    </location>
</feature>
<keyword evidence="3 5" id="KW-0378">Hydrolase</keyword>
<dbReference type="GO" id="GO:0004252">
    <property type="term" value="F:serine-type endopeptidase activity"/>
    <property type="evidence" value="ECO:0007669"/>
    <property type="project" value="UniProtKB-UniRule"/>
</dbReference>
<dbReference type="InterPro" id="IPR036852">
    <property type="entry name" value="Peptidase_S8/S53_dom_sf"/>
</dbReference>